<dbReference type="InterPro" id="IPR024024">
    <property type="entry name" value="DltB"/>
</dbReference>
<evidence type="ECO:0000256" key="5">
    <source>
        <dbReference type="ARBA" id="ARBA00022692"/>
    </source>
</evidence>
<reference evidence="11" key="1">
    <citation type="submission" date="2022-10" db="EMBL/GenBank/DDBJ databases">
        <title>Vagococcus sp. isolated from poultry meat.</title>
        <authorList>
            <person name="Johansson P."/>
            <person name="Bjorkroth J."/>
        </authorList>
    </citation>
    <scope>NUCLEOTIDE SEQUENCE</scope>
    <source>
        <strain evidence="11">PNs007</strain>
    </source>
</reference>
<feature type="transmembrane region" description="Helical" evidence="10">
    <location>
        <begin position="388"/>
        <end position="410"/>
    </location>
</feature>
<evidence type="ECO:0000256" key="6">
    <source>
        <dbReference type="ARBA" id="ARBA00022989"/>
    </source>
</evidence>
<feature type="transmembrane region" description="Helical" evidence="10">
    <location>
        <begin position="6"/>
        <end position="25"/>
    </location>
</feature>
<dbReference type="PANTHER" id="PTHR13285">
    <property type="entry name" value="ACYLTRANSFERASE"/>
    <property type="match status" value="1"/>
</dbReference>
<feature type="transmembrane region" description="Helical" evidence="10">
    <location>
        <begin position="240"/>
        <end position="263"/>
    </location>
</feature>
<dbReference type="EC" id="2.3.1.-" evidence="9"/>
<dbReference type="InterPro" id="IPR004299">
    <property type="entry name" value="MBOAT_fam"/>
</dbReference>
<dbReference type="InterPro" id="IPR024194">
    <property type="entry name" value="Ac/AlaTfrase_AlgI/DltB"/>
</dbReference>
<proteinExistence type="inferred from homology"/>
<comment type="function">
    <text evidence="9">O-acyltransferase that catalyzes D-alanylation of both teichoic acid and lipoteichoic acid (LTA). D-alanylation of LTA plays an important role in modulating the properties of the cell wall in Gram-positive bacteria, influencing the net charge of the cell wall. Catalyzes D-alanylation from DltC carrier protein.</text>
</comment>
<dbReference type="PANTHER" id="PTHR13285:SF23">
    <property type="entry name" value="TEICHOIC ACID D-ALANYLTRANSFERASE"/>
    <property type="match status" value="1"/>
</dbReference>
<keyword evidence="7 9" id="KW-0472">Membrane</keyword>
<dbReference type="RefSeq" id="WP_275471447.1">
    <property type="nucleotide sequence ID" value="NZ_JAPDSH010000003.1"/>
</dbReference>
<evidence type="ECO:0000256" key="3">
    <source>
        <dbReference type="ARBA" id="ARBA00022475"/>
    </source>
</evidence>
<evidence type="ECO:0000256" key="10">
    <source>
        <dbReference type="SAM" id="Phobius"/>
    </source>
</evidence>
<feature type="transmembrane region" description="Helical" evidence="10">
    <location>
        <begin position="124"/>
        <end position="142"/>
    </location>
</feature>
<evidence type="ECO:0000256" key="9">
    <source>
        <dbReference type="PIRNR" id="PIRNR016636"/>
    </source>
</evidence>
<evidence type="ECO:0000256" key="7">
    <source>
        <dbReference type="ARBA" id="ARBA00023136"/>
    </source>
</evidence>
<keyword evidence="6 10" id="KW-1133">Transmembrane helix</keyword>
<protein>
    <recommendedName>
        <fullName evidence="9">Teichoic acid D-alanyltransferase</fullName>
        <ecNumber evidence="9">2.3.1.-</ecNumber>
    </recommendedName>
</protein>
<comment type="subcellular location">
    <subcellularLocation>
        <location evidence="1">Cell membrane</location>
        <topology evidence="1">Multi-pass membrane protein</topology>
    </subcellularLocation>
</comment>
<evidence type="ECO:0000313" key="11">
    <source>
        <dbReference type="EMBL" id="MDF0479563.1"/>
    </source>
</evidence>
<comment type="pathway">
    <text evidence="9">Cell wall biogenesis; lipoteichoic acid biosynthesis.</text>
</comment>
<evidence type="ECO:0000256" key="2">
    <source>
        <dbReference type="ARBA" id="ARBA00010323"/>
    </source>
</evidence>
<keyword evidence="4 9" id="KW-0808">Transferase</keyword>
<keyword evidence="12" id="KW-1185">Reference proteome</keyword>
<comment type="similarity">
    <text evidence="2 9">Belongs to the membrane-bound acyltransferase family.</text>
</comment>
<keyword evidence="3 9" id="KW-1003">Cell membrane</keyword>
<name>A0ABT5X0N7_9ENTE</name>
<evidence type="ECO:0000256" key="8">
    <source>
        <dbReference type="ARBA" id="ARBA00023315"/>
    </source>
</evidence>
<keyword evidence="5 10" id="KW-0812">Transmembrane</keyword>
<comment type="caution">
    <text evidence="11">The sequence shown here is derived from an EMBL/GenBank/DDBJ whole genome shotgun (WGS) entry which is preliminary data.</text>
</comment>
<dbReference type="Pfam" id="PF03062">
    <property type="entry name" value="MBOAT"/>
    <property type="match status" value="1"/>
</dbReference>
<dbReference type="Proteomes" id="UP001147148">
    <property type="component" value="Unassembled WGS sequence"/>
</dbReference>
<feature type="transmembrane region" description="Helical" evidence="10">
    <location>
        <begin position="83"/>
        <end position="104"/>
    </location>
</feature>
<feature type="transmembrane region" description="Helical" evidence="10">
    <location>
        <begin position="347"/>
        <end position="367"/>
    </location>
</feature>
<dbReference type="PIRSF" id="PIRSF016636">
    <property type="entry name" value="AlgI_DltB"/>
    <property type="match status" value="1"/>
</dbReference>
<evidence type="ECO:0000313" key="12">
    <source>
        <dbReference type="Proteomes" id="UP001147148"/>
    </source>
</evidence>
<dbReference type="PIRSF" id="PIRSF500216">
    <property type="entry name" value="DltB"/>
    <property type="match status" value="1"/>
</dbReference>
<dbReference type="NCBIfam" id="TIGR04091">
    <property type="entry name" value="LTA_dltB"/>
    <property type="match status" value="1"/>
</dbReference>
<sequence>MYMTPYESPIYFILLLLALIPLIIQLKRGKKFMWYQNLITVFFLYISFGGPGYPTAIALIMYLIWQILLITGYFHYRKSKNSTVIFYLAVLMALLPLIIVKIIPFIKSLSLKNPSLLTTNNLDTVASLVGFLGISYLTFKSVQMVMDIRDEMITDYQARNFFQFLIFFPTISSGPIDRYERFEEDLLNVPDKKTYDAMLYSGVHMIYKGLLYKFILAILIDKFLLVPFQEQALAAGGLSWPLVGVMYSYTLYLFFDFAGYSLFAVGTSRIMGYDTPINFNKPFISHNIKDFWERWHISLSTWFRDYVYMRLMMTLLKKRVFKSRIVTSNIGYFVLFLLMAIWHGITWYYLVYGLYHASLICLTDWWIRFKRKNKRKKKIWLPSNKLTHVFAIFLTFNAVAFGLLLFSGFLDKLL</sequence>
<gene>
    <name evidence="11" type="primary">dltB</name>
    <name evidence="11" type="ORF">OL233_04600</name>
</gene>
<organism evidence="11 12">
    <name type="scientific">Vagococcus proximus</name>
    <dbReference type="NCBI Taxonomy" id="2991417"/>
    <lineage>
        <taxon>Bacteria</taxon>
        <taxon>Bacillati</taxon>
        <taxon>Bacillota</taxon>
        <taxon>Bacilli</taxon>
        <taxon>Lactobacillales</taxon>
        <taxon>Enterococcaceae</taxon>
        <taxon>Vagococcus</taxon>
    </lineage>
</organism>
<evidence type="ECO:0000256" key="4">
    <source>
        <dbReference type="ARBA" id="ARBA00022679"/>
    </source>
</evidence>
<dbReference type="InterPro" id="IPR051085">
    <property type="entry name" value="MB_O-acyltransferase"/>
</dbReference>
<keyword evidence="8 9" id="KW-0012">Acyltransferase</keyword>
<feature type="transmembrane region" description="Helical" evidence="10">
    <location>
        <begin position="320"/>
        <end position="341"/>
    </location>
</feature>
<dbReference type="EMBL" id="JAPDSH010000003">
    <property type="protein sequence ID" value="MDF0479563.1"/>
    <property type="molecule type" value="Genomic_DNA"/>
</dbReference>
<accession>A0ABT5X0N7</accession>
<evidence type="ECO:0000256" key="1">
    <source>
        <dbReference type="ARBA" id="ARBA00004651"/>
    </source>
</evidence>